<evidence type="ECO:0000313" key="5">
    <source>
        <dbReference type="Proteomes" id="UP000285201"/>
    </source>
</evidence>
<proteinExistence type="predicted"/>
<dbReference type="AlphaFoldDB" id="A0A415M7H7"/>
<sequence length="176" mass="20020">MKRVCLYSMYFVLCVLCVCTMALVLSACSVRNDKQLGVDDRMSYESEPVTAKAVPIERGTSGSENEVTTPLESEKAARKGYNPEMAFNYDEHEDIEVDDNYVASLCAEAERELEVMFGPAEFYIRAENNGEDSYTINIMYNGEAAEFDDDELQQIYAYIGQEYKEVKLTDINIQSW</sequence>
<organism evidence="4 5">
    <name type="scientific">Lachnospira eligens</name>
    <dbReference type="NCBI Taxonomy" id="39485"/>
    <lineage>
        <taxon>Bacteria</taxon>
        <taxon>Bacillati</taxon>
        <taxon>Bacillota</taxon>
        <taxon>Clostridia</taxon>
        <taxon>Lachnospirales</taxon>
        <taxon>Lachnospiraceae</taxon>
        <taxon>Lachnospira</taxon>
    </lineage>
</organism>
<feature type="signal peptide" evidence="2">
    <location>
        <begin position="1"/>
        <end position="27"/>
    </location>
</feature>
<name>A0A415M7H7_9FIRM</name>
<dbReference type="Proteomes" id="UP000285844">
    <property type="component" value="Unassembled WGS sequence"/>
</dbReference>
<evidence type="ECO:0000256" key="2">
    <source>
        <dbReference type="SAM" id="SignalP"/>
    </source>
</evidence>
<accession>A0A415M7H7</accession>
<feature type="region of interest" description="Disordered" evidence="1">
    <location>
        <begin position="56"/>
        <end position="76"/>
    </location>
</feature>
<protein>
    <submittedName>
        <fullName evidence="4">Uncharacterized protein</fullName>
    </submittedName>
</protein>
<feature type="chain" id="PRO_5044085647" evidence="2">
    <location>
        <begin position="28"/>
        <end position="176"/>
    </location>
</feature>
<keyword evidence="2" id="KW-0732">Signal</keyword>
<dbReference type="RefSeq" id="WP_118362853.1">
    <property type="nucleotide sequence ID" value="NZ_QROY01000022.1"/>
</dbReference>
<evidence type="ECO:0000313" key="4">
    <source>
        <dbReference type="EMBL" id="RHL64704.1"/>
    </source>
</evidence>
<reference evidence="5 6" key="1">
    <citation type="submission" date="2018-08" db="EMBL/GenBank/DDBJ databases">
        <title>A genome reference for cultivated species of the human gut microbiota.</title>
        <authorList>
            <person name="Zou Y."/>
            <person name="Xue W."/>
            <person name="Luo G."/>
        </authorList>
    </citation>
    <scope>NUCLEOTIDE SEQUENCE [LARGE SCALE GENOMIC DNA]</scope>
    <source>
        <strain evidence="4 5">AF36-7BH</strain>
        <strain evidence="3 6">AM37-3BH</strain>
    </source>
</reference>
<evidence type="ECO:0000313" key="6">
    <source>
        <dbReference type="Proteomes" id="UP000285844"/>
    </source>
</evidence>
<gene>
    <name evidence="4" type="ORF">DW007_15370</name>
    <name evidence="3" type="ORF">DW858_10085</name>
</gene>
<dbReference type="Proteomes" id="UP000285201">
    <property type="component" value="Unassembled WGS sequence"/>
</dbReference>
<feature type="compositionally biased region" description="Polar residues" evidence="1">
    <location>
        <begin position="60"/>
        <end position="71"/>
    </location>
</feature>
<dbReference type="PROSITE" id="PS51257">
    <property type="entry name" value="PROKAR_LIPOPROTEIN"/>
    <property type="match status" value="1"/>
</dbReference>
<evidence type="ECO:0000256" key="1">
    <source>
        <dbReference type="SAM" id="MobiDB-lite"/>
    </source>
</evidence>
<dbReference type="EMBL" id="QROY01000022">
    <property type="protein sequence ID" value="RHL64704.1"/>
    <property type="molecule type" value="Genomic_DNA"/>
</dbReference>
<evidence type="ECO:0000313" key="3">
    <source>
        <dbReference type="EMBL" id="RHC12454.1"/>
    </source>
</evidence>
<comment type="caution">
    <text evidence="4">The sequence shown here is derived from an EMBL/GenBank/DDBJ whole genome shotgun (WGS) entry which is preliminary data.</text>
</comment>
<dbReference type="EMBL" id="QSHM01000011">
    <property type="protein sequence ID" value="RHC12454.1"/>
    <property type="molecule type" value="Genomic_DNA"/>
</dbReference>